<sequence length="1741" mass="192851">MSSLRHITDDLKRPLAENEVWTLLNLSLESLSASYRGFKPSRHLNKSSVGPFLIISVDGLLLYRNSVQFNSGLQSEAASDVAAPELLKEDGGINSMEALQKTHIFSLGSVLMMVMSTDVTSYSQKLIDTLHLMIQLDPTRRPSLQNIMRIAQEELDNHQNDVSSLFDSINEMWEGSSHGEPNLAAEIAEIEPTHSGGSSLSINSHESTDPMSRPPSVGSYKRPFSWSSQERLKIKDQEKSQFYTPVRNRRKEGDDTLPPLPPSVSRKKPHKIPAMDGGDIPVLPPPVVAPGSPLKVPPPKPPRSDLMLTSTPNAPGKRSVLDSVKMIENILESNSAPDLLSKDLSTRDSSSTPPPHYKIPVDLFTDTTADDVNDDPTPPPLPTVSPPATMSPPKPSSSPVVSPVNYHESLHGSKDTFEDKDFLVPPLSAPPALPDSTFDYTSSLNFTQSLTEESVGANEFKLDHVDSETAQKSTLDDDSQKNKEEDSDEAPPPVPPKRTRSVKADPSTATDTAPVKVEAVHLPVLTVNEDSTLPSTNDQRLLLTSMDDDSPGPVSEDTALISTERQQFPETHSSVEEPHKSYVLPPGAYPGSVEDMMSYGQVEVIESSLSPSFSDITDAHNSPTKINKVLGKDDESPQSSKLKRRNSQKFHLESHVVKIEALGMTSTHLRIKPNATGLELLSEAAKKLCIADQAETLGIAIEIDEEYIFLEPDKKIHKYAPIGWKKWKPGSGRNMPRFVVHLRVMYFPLNISMLSMRESRHLHYEQTFHDILDRLVHVTKEEAIMLAGLALQAQFGDYRGQVNYFKPIHYLPKNVLREMRNQNVHETLRAIHEQRKGLTRQKAEHQYLREAAKLADYGYIYYRVSLTKDWSDDCAFLLGFSTKGLRLCHDESDGTRTIDLQCPWKTTTKIAFKNNILLLEVVGQDPIQVYADDYKRARYYVRLSQMYHFFDRSYRDCSYPTPLDVRDVIIHNVLDYRGSFIAVKIVKHDSKGLGITLTGHIGKSQKFAEIKAIKEGTPAAVEGTLQIGDLLVEANRLALINKSHKEVGKILAELPPRIELKIFRRANFRIEDSLLLNVTVERADNRELSFSNIEMARLHSTTKDEIDGIRESSFIEPEPLPNSLSVKLKRLSTGSAFGFSIEHKDDLFRISKIVPGGAVERTGQISIGDQLLSINGNSVDGKSKQDVFQILKEFPGEELEIEIAPSKVPETKRNEEDSEWLRTGEDTEEKQEEATDRDDAVFQRKGTLVTDSRILDESGAARSLSLSSHKLKTVKMTKKNNSFGFAIMRSSKNPYSAVQVNKITPGGAADETGAVSLGDHIVSVNGICVDGKGYQEVRELLCKAGAAHEMELELCPQDDGSHVTITLDKSKPLGLRIKEGNNGSIVVSDIIEGSQAQKTGQVHKGDELVEVNGTRLRGLPFREATELLLRSDSPLYIYIKKSPVNVFHMLSQIKEDQSELESESKPTDDDKYIHFTVTLTKGTRGFGFKIRKGLSDQRDERGLFIASVDFDPALSDGQLHSGDEIIKFNGNNFIGIPNDRGIDIMKYAADTGVMVIRRRKDVQSSIHESQDTGANASALLTQEVSPEDGNAASNSIELKTLTKGIEEYKEQKEEESTANDVEETSKPVEPVSEELVEPVKPAEQERVEESVEMQSEESVSPGGLAEAIEITKEEPEKLIGHVASGLEPVATELISKEEPDKVIEGESDELAVNTMEEPEDAANEGSSEVTEQEAIATSPAQ</sequence>
<evidence type="ECO:0000313" key="6">
    <source>
        <dbReference type="Proteomes" id="UP000007879"/>
    </source>
</evidence>
<organism evidence="5">
    <name type="scientific">Amphimedon queenslandica</name>
    <name type="common">Sponge</name>
    <dbReference type="NCBI Taxonomy" id="400682"/>
    <lineage>
        <taxon>Eukaryota</taxon>
        <taxon>Metazoa</taxon>
        <taxon>Porifera</taxon>
        <taxon>Demospongiae</taxon>
        <taxon>Heteroscleromorpha</taxon>
        <taxon>Haplosclerida</taxon>
        <taxon>Niphatidae</taxon>
        <taxon>Amphimedon</taxon>
    </lineage>
</organism>
<evidence type="ECO:0000259" key="4">
    <source>
        <dbReference type="PROSITE" id="PS50106"/>
    </source>
</evidence>
<dbReference type="Proteomes" id="UP000007879">
    <property type="component" value="Unassembled WGS sequence"/>
</dbReference>
<feature type="region of interest" description="Disordered" evidence="2">
    <location>
        <begin position="614"/>
        <end position="648"/>
    </location>
</feature>
<feature type="domain" description="PDZ" evidence="4">
    <location>
        <begin position="1476"/>
        <end position="1560"/>
    </location>
</feature>
<feature type="region of interest" description="Disordered" evidence="2">
    <location>
        <begin position="457"/>
        <end position="515"/>
    </location>
</feature>
<reference evidence="5" key="2">
    <citation type="submission" date="2017-05" db="UniProtKB">
        <authorList>
            <consortium name="EnsemblMetazoa"/>
        </authorList>
    </citation>
    <scope>IDENTIFICATION</scope>
</reference>
<dbReference type="PANTHER" id="PTHR46900">
    <property type="entry name" value="TYROSINE-PROTEIN PHOSPHATASE NON-RECEPTOR TYPE 13"/>
    <property type="match status" value="1"/>
</dbReference>
<dbReference type="InterPro" id="IPR001478">
    <property type="entry name" value="PDZ"/>
</dbReference>
<dbReference type="InterPro" id="IPR019749">
    <property type="entry name" value="Band_41_domain"/>
</dbReference>
<dbReference type="InterPro" id="IPR000299">
    <property type="entry name" value="FERM_domain"/>
</dbReference>
<dbReference type="EnsemblMetazoa" id="Aqu2.1.37474_001">
    <property type="protein sequence ID" value="Aqu2.1.37474_001"/>
    <property type="gene ID" value="Aqu2.1.37474"/>
</dbReference>
<keyword evidence="6" id="KW-1185">Reference proteome</keyword>
<dbReference type="STRING" id="400682.A0A1X7VCK4"/>
<feature type="coiled-coil region" evidence="1">
    <location>
        <begin position="141"/>
        <end position="168"/>
    </location>
</feature>
<feature type="compositionally biased region" description="Polar residues" evidence="2">
    <location>
        <begin position="195"/>
        <end position="205"/>
    </location>
</feature>
<dbReference type="Gene3D" id="2.30.29.30">
    <property type="entry name" value="Pleckstrin-homology domain (PH domain)/Phosphotyrosine-binding domain (PTB)"/>
    <property type="match status" value="1"/>
</dbReference>
<dbReference type="PROSITE" id="PS50057">
    <property type="entry name" value="FERM_3"/>
    <property type="match status" value="1"/>
</dbReference>
<dbReference type="InterPro" id="IPR035963">
    <property type="entry name" value="FERM_2"/>
</dbReference>
<feature type="region of interest" description="Disordered" evidence="2">
    <location>
        <begin position="339"/>
        <end position="441"/>
    </location>
</feature>
<dbReference type="KEGG" id="aqu:109580709"/>
<dbReference type="SUPFAM" id="SSF50729">
    <property type="entry name" value="PH domain-like"/>
    <property type="match status" value="1"/>
</dbReference>
<dbReference type="InterPro" id="IPR019748">
    <property type="entry name" value="FERM_central"/>
</dbReference>
<dbReference type="InParanoid" id="A0A1X7VCK4"/>
<name>A0A1X7VCK4_AMPQE</name>
<dbReference type="InterPro" id="IPR011993">
    <property type="entry name" value="PH-like_dom_sf"/>
</dbReference>
<dbReference type="InterPro" id="IPR036034">
    <property type="entry name" value="PDZ_sf"/>
</dbReference>
<dbReference type="EnsemblMetazoa" id="XM_019994185.1">
    <property type="protein sequence ID" value="XP_019849744.1"/>
    <property type="gene ID" value="LOC109580709"/>
</dbReference>
<feature type="region of interest" description="Disordered" evidence="2">
    <location>
        <begin position="193"/>
        <end position="318"/>
    </location>
</feature>
<dbReference type="PANTHER" id="PTHR46900:SF2">
    <property type="entry name" value="TYROSINE-PROTEIN PHOSPHATASE NON-RECEPTOR TYPE 13"/>
    <property type="match status" value="1"/>
</dbReference>
<dbReference type="SUPFAM" id="SSF47031">
    <property type="entry name" value="Second domain of FERM"/>
    <property type="match status" value="1"/>
</dbReference>
<feature type="region of interest" description="Disordered" evidence="2">
    <location>
        <begin position="1700"/>
        <end position="1741"/>
    </location>
</feature>
<feature type="domain" description="PDZ" evidence="4">
    <location>
        <begin position="1273"/>
        <end position="1345"/>
    </location>
</feature>
<feature type="compositionally biased region" description="Basic and acidic residues" evidence="2">
    <location>
        <begin position="1209"/>
        <end position="1225"/>
    </location>
</feature>
<feature type="compositionally biased region" description="Basic and acidic residues" evidence="2">
    <location>
        <begin position="230"/>
        <end position="239"/>
    </location>
</feature>
<dbReference type="OrthoDB" id="165498at2759"/>
<dbReference type="InterPro" id="IPR014352">
    <property type="entry name" value="FERM/acyl-CoA-bd_prot_sf"/>
</dbReference>
<feature type="compositionally biased region" description="Basic and acidic residues" evidence="2">
    <location>
        <begin position="408"/>
        <end position="422"/>
    </location>
</feature>
<dbReference type="Pfam" id="PF00373">
    <property type="entry name" value="FERM_M"/>
    <property type="match status" value="1"/>
</dbReference>
<gene>
    <name evidence="5" type="primary">109580709</name>
</gene>
<evidence type="ECO:0000313" key="5">
    <source>
        <dbReference type="EnsemblMetazoa" id="Aqu2.1.37474_001"/>
    </source>
</evidence>
<dbReference type="InterPro" id="IPR052074">
    <property type="entry name" value="NonRcpt_TyrProt_Phosphatase"/>
</dbReference>
<dbReference type="SMART" id="SM00295">
    <property type="entry name" value="B41"/>
    <property type="match status" value="1"/>
</dbReference>
<feature type="domain" description="PDZ" evidence="4">
    <location>
        <begin position="982"/>
        <end position="1066"/>
    </location>
</feature>
<dbReference type="CDD" id="cd00136">
    <property type="entry name" value="PDZ_canonical"/>
    <property type="match status" value="3"/>
</dbReference>
<feature type="compositionally biased region" description="Pro residues" evidence="2">
    <location>
        <begin position="376"/>
        <end position="396"/>
    </location>
</feature>
<feature type="compositionally biased region" description="Polar residues" evidence="2">
    <location>
        <begin position="614"/>
        <end position="625"/>
    </location>
</feature>
<feature type="region of interest" description="Disordered" evidence="2">
    <location>
        <begin position="1207"/>
        <end position="1238"/>
    </location>
</feature>
<proteinExistence type="predicted"/>
<dbReference type="Pfam" id="PF00595">
    <property type="entry name" value="PDZ"/>
    <property type="match status" value="5"/>
</dbReference>
<feature type="domain" description="PDZ" evidence="4">
    <location>
        <begin position="1362"/>
        <end position="1443"/>
    </location>
</feature>
<dbReference type="Gene3D" id="1.20.80.10">
    <property type="match status" value="1"/>
</dbReference>
<protein>
    <submittedName>
        <fullName evidence="5">Uncharacterized protein</fullName>
    </submittedName>
</protein>
<dbReference type="SUPFAM" id="SSF50156">
    <property type="entry name" value="PDZ domain-like"/>
    <property type="match status" value="5"/>
</dbReference>
<dbReference type="eggNOG" id="KOG0792">
    <property type="taxonomic scope" value="Eukaryota"/>
</dbReference>
<feature type="domain" description="PDZ" evidence="4">
    <location>
        <begin position="1125"/>
        <end position="1193"/>
    </location>
</feature>
<dbReference type="PROSITE" id="PS50106">
    <property type="entry name" value="PDZ"/>
    <property type="match status" value="5"/>
</dbReference>
<feature type="domain" description="FERM" evidence="3">
    <location>
        <begin position="655"/>
        <end position="955"/>
    </location>
</feature>
<reference evidence="6" key="1">
    <citation type="journal article" date="2010" name="Nature">
        <title>The Amphimedon queenslandica genome and the evolution of animal complexity.</title>
        <authorList>
            <person name="Srivastava M."/>
            <person name="Simakov O."/>
            <person name="Chapman J."/>
            <person name="Fahey B."/>
            <person name="Gauthier M.E."/>
            <person name="Mitros T."/>
            <person name="Richards G.S."/>
            <person name="Conaco C."/>
            <person name="Dacre M."/>
            <person name="Hellsten U."/>
            <person name="Larroux C."/>
            <person name="Putnam N.H."/>
            <person name="Stanke M."/>
            <person name="Adamska M."/>
            <person name="Darling A."/>
            <person name="Degnan S.M."/>
            <person name="Oakley T.H."/>
            <person name="Plachetzki D.C."/>
            <person name="Zhai Y."/>
            <person name="Adamski M."/>
            <person name="Calcino A."/>
            <person name="Cummins S.F."/>
            <person name="Goodstein D.M."/>
            <person name="Harris C."/>
            <person name="Jackson D.J."/>
            <person name="Leys S.P."/>
            <person name="Shu S."/>
            <person name="Woodcroft B.J."/>
            <person name="Vervoort M."/>
            <person name="Kosik K.S."/>
            <person name="Manning G."/>
            <person name="Degnan B.M."/>
            <person name="Rokhsar D.S."/>
        </authorList>
    </citation>
    <scope>NUCLEOTIDE SEQUENCE [LARGE SCALE GENOMIC DNA]</scope>
</reference>
<feature type="compositionally biased region" description="Basic and acidic residues" evidence="2">
    <location>
        <begin position="1640"/>
        <end position="1649"/>
    </location>
</feature>
<feature type="compositionally biased region" description="Basic and acidic residues" evidence="2">
    <location>
        <begin position="460"/>
        <end position="484"/>
    </location>
</feature>
<evidence type="ECO:0000259" key="3">
    <source>
        <dbReference type="PROSITE" id="PS50057"/>
    </source>
</evidence>
<accession>A0A1X7VCK4</accession>
<dbReference type="Gene3D" id="2.30.42.10">
    <property type="match status" value="5"/>
</dbReference>
<feature type="region of interest" description="Disordered" evidence="2">
    <location>
        <begin position="1608"/>
        <end position="1665"/>
    </location>
</feature>
<evidence type="ECO:0000256" key="2">
    <source>
        <dbReference type="SAM" id="MobiDB-lite"/>
    </source>
</evidence>
<dbReference type="SMART" id="SM00228">
    <property type="entry name" value="PDZ"/>
    <property type="match status" value="5"/>
</dbReference>
<evidence type="ECO:0000256" key="1">
    <source>
        <dbReference type="SAM" id="Coils"/>
    </source>
</evidence>
<keyword evidence="1" id="KW-0175">Coiled coil</keyword>
<dbReference type="CDD" id="cd14473">
    <property type="entry name" value="FERM_B-lobe"/>
    <property type="match status" value="1"/>
</dbReference>